<accession>A0AAJ5Z3Y7</accession>
<dbReference type="SUPFAM" id="SSF53223">
    <property type="entry name" value="Aminoacid dehydrogenase-like, N-terminal domain"/>
    <property type="match status" value="1"/>
</dbReference>
<dbReference type="EMBL" id="CP119920">
    <property type="protein sequence ID" value="WFD16550.1"/>
    <property type="molecule type" value="Genomic_DNA"/>
</dbReference>
<dbReference type="Proteomes" id="UP001217582">
    <property type="component" value="Chromosome 5"/>
</dbReference>
<dbReference type="InterPro" id="IPR055480">
    <property type="entry name" value="NAD-GDH_N"/>
</dbReference>
<dbReference type="PANTHER" id="PTHR11606">
    <property type="entry name" value="GLUTAMATE DEHYDROGENASE"/>
    <property type="match status" value="1"/>
</dbReference>
<dbReference type="Pfam" id="PF23147">
    <property type="entry name" value="GDH2_N"/>
    <property type="match status" value="1"/>
</dbReference>
<comment type="function">
    <text evidence="4">NAD(+)-dependent glutamate dehydrogenase which degrades glutamate to ammonia and alpha-ketoglutarate.</text>
</comment>
<gene>
    <name evidence="6" type="primary">GDH2</name>
    <name evidence="6" type="ORF">MARU1_002589</name>
</gene>
<evidence type="ECO:0000256" key="3">
    <source>
        <dbReference type="ARBA" id="ARBA00023027"/>
    </source>
</evidence>
<dbReference type="Pfam" id="PF23152">
    <property type="entry name" value="GDH_2nd"/>
    <property type="match status" value="1"/>
</dbReference>
<dbReference type="SUPFAM" id="SSF51735">
    <property type="entry name" value="NAD(P)-binding Rossmann-fold domains"/>
    <property type="match status" value="1"/>
</dbReference>
<name>A0AAJ5Z3Y7_9BASI</name>
<dbReference type="GO" id="GO:0006538">
    <property type="term" value="P:L-glutamate catabolic process"/>
    <property type="evidence" value="ECO:0007669"/>
    <property type="project" value="UniProtKB-UniRule"/>
</dbReference>
<evidence type="ECO:0000259" key="5">
    <source>
        <dbReference type="SMART" id="SM00839"/>
    </source>
</evidence>
<dbReference type="PIRSF" id="PIRSF000184">
    <property type="entry name" value="GDH_NAD"/>
    <property type="match status" value="1"/>
</dbReference>
<dbReference type="InterPro" id="IPR056365">
    <property type="entry name" value="NAD-GDH_2nd"/>
</dbReference>
<keyword evidence="2 4" id="KW-0560">Oxidoreductase</keyword>
<comment type="similarity">
    <text evidence="1 4">Belongs to the Glu/Leu/Phe/Val dehydrogenases family.</text>
</comment>
<dbReference type="EC" id="1.4.1.2" evidence="4"/>
<feature type="domain" description="Glutamate/phenylalanine/leucine/valine/L-tryptophan dehydrogenase C-terminal" evidence="5">
    <location>
        <begin position="684"/>
        <end position="946"/>
    </location>
</feature>
<evidence type="ECO:0000256" key="1">
    <source>
        <dbReference type="ARBA" id="ARBA00006382"/>
    </source>
</evidence>
<evidence type="ECO:0000313" key="7">
    <source>
        <dbReference type="Proteomes" id="UP001217582"/>
    </source>
</evidence>
<dbReference type="SMART" id="SM00839">
    <property type="entry name" value="ELFV_dehydrog"/>
    <property type="match status" value="1"/>
</dbReference>
<proteinExistence type="inferred from homology"/>
<comment type="catalytic activity">
    <reaction evidence="4">
        <text>L-glutamate + NAD(+) + H2O = 2-oxoglutarate + NH4(+) + NADH + H(+)</text>
        <dbReference type="Rhea" id="RHEA:15133"/>
        <dbReference type="ChEBI" id="CHEBI:15377"/>
        <dbReference type="ChEBI" id="CHEBI:15378"/>
        <dbReference type="ChEBI" id="CHEBI:16810"/>
        <dbReference type="ChEBI" id="CHEBI:28938"/>
        <dbReference type="ChEBI" id="CHEBI:29985"/>
        <dbReference type="ChEBI" id="CHEBI:57540"/>
        <dbReference type="ChEBI" id="CHEBI:57945"/>
        <dbReference type="EC" id="1.4.1.2"/>
    </reaction>
</comment>
<dbReference type="Gene3D" id="3.40.50.720">
    <property type="entry name" value="NAD(P)-binding Rossmann-like Domain"/>
    <property type="match status" value="1"/>
</dbReference>
<dbReference type="AlphaFoldDB" id="A0AAJ5Z3Y7"/>
<dbReference type="PANTHER" id="PTHR11606:SF24">
    <property type="entry name" value="NAD-SPECIFIC GLUTAMATE DEHYDROGENASE"/>
    <property type="match status" value="1"/>
</dbReference>
<dbReference type="GO" id="GO:0005739">
    <property type="term" value="C:mitochondrion"/>
    <property type="evidence" value="ECO:0007669"/>
    <property type="project" value="UniProtKB-UniRule"/>
</dbReference>
<keyword evidence="7" id="KW-1185">Reference proteome</keyword>
<dbReference type="InterPro" id="IPR036291">
    <property type="entry name" value="NAD(P)-bd_dom_sf"/>
</dbReference>
<keyword evidence="3 4" id="KW-0520">NAD</keyword>
<dbReference type="GO" id="GO:0004352">
    <property type="term" value="F:glutamate dehydrogenase (NAD+) activity"/>
    <property type="evidence" value="ECO:0007669"/>
    <property type="project" value="UniProtKB-UniRule"/>
</dbReference>
<evidence type="ECO:0000313" key="6">
    <source>
        <dbReference type="EMBL" id="WFD16550.1"/>
    </source>
</evidence>
<dbReference type="InterPro" id="IPR016210">
    <property type="entry name" value="NAD-GDH_euk"/>
</dbReference>
<organism evidence="6 7">
    <name type="scientific">Malassezia arunalokei</name>
    <dbReference type="NCBI Taxonomy" id="1514897"/>
    <lineage>
        <taxon>Eukaryota</taxon>
        <taxon>Fungi</taxon>
        <taxon>Dikarya</taxon>
        <taxon>Basidiomycota</taxon>
        <taxon>Ustilaginomycotina</taxon>
        <taxon>Malasseziomycetes</taxon>
        <taxon>Malasseziales</taxon>
        <taxon>Malasseziaceae</taxon>
        <taxon>Malassezia</taxon>
    </lineage>
</organism>
<evidence type="ECO:0000256" key="2">
    <source>
        <dbReference type="ARBA" id="ARBA00023002"/>
    </source>
</evidence>
<evidence type="ECO:0000256" key="4">
    <source>
        <dbReference type="PIRNR" id="PIRNR000184"/>
    </source>
</evidence>
<dbReference type="InterPro" id="IPR046346">
    <property type="entry name" value="Aminoacid_DH-like_N_sf"/>
</dbReference>
<protein>
    <recommendedName>
        <fullName evidence="4">NAD-specific glutamate dehydrogenase</fullName>
        <ecNumber evidence="4">1.4.1.2</ecNumber>
    </recommendedName>
</protein>
<reference evidence="6 7" key="1">
    <citation type="submission" date="2023-03" db="EMBL/GenBank/DDBJ databases">
        <title>Mating type loci evolution in Malassezia.</title>
        <authorList>
            <person name="Coelho M.A."/>
        </authorList>
    </citation>
    <scope>NUCLEOTIDE SEQUENCE [LARGE SCALE GENOMIC DNA]</scope>
    <source>
        <strain evidence="6 7">CBS 13387</strain>
    </source>
</reference>
<sequence length="1045" mass="118002">MLSHVRMLSTSAGQLAMRSPILTMPHSSKPSFSHVLTDRSYNGVKVQKAVPETFSSRVDKKAQAERVISILEENGMLPKERIRSEVNWFYEDLGIDITYFILENAETIAGHIVSLYAAKISEYTKNTGHINIELQKRTDNSAVFIHSSEPGVSLSESQWERKIDVEYLNKPDVNHAYRLESYRSTGVVAENAPEQLRCYFLQECNFAEPAPDLHSEAARDIRSVADKTFLTKTSEPLQKIYEDVMQQALEHDGPAIEMFQVENSSEHHIVVGYRMGSTSNFFSAVTDLCHYYGLYSTRKSVEHFSNGITIMSIYLKPMPSEAPPINISIYRVLEEVSLIYALPDNPFFSVHEGESKLGVQEATYAYVGWLFAQHFCNRLGTAYEALREIIDESDSHQLAILHDIKLRLREETFTRQSIFEVIKSFPHIVRLLYARFSHIHYSQQTHMTNDEPTSAHYKLMSEKPLSEQELYDTIIESASNSHERQVLLALLAFNKSVLKTNFYTPTKVALSFRLDPSFLPMSEYPISPYGIIFVVGSDFRGFHVRFRDVARGGIRIVRSRNKENYSINQRTLFDENYDLARTQHLKNKDIPEGGAKGTILPNLGADPSRCFEKYVDSVLDLLIKDTSGIKEPIVDLVGSEEILFFGPDEGTANMMDWGAEHARLRGAPWWKSFTTGKTASTLGGVPHDEFGMTTLSIRQYIHGIINFLGLKEEDVTKVQTGGPDGDLGSNEILQSKDKTVAIIDGSGVLHDPIGIDRGELLRLAKERRMISHFDISKLSPEGYRVLVEDRNVTLPSGQVITDGFAFRNKAHLLFKADFFVPCGGRPESINISNVNELIKDGDKCNYKYIVEGANLFVTRQARLELEKHGVILYPDASANKGGVTSSSLEVLVGLSLSDDEYISNMLFVNGKPTQFYMDYVRDIQMNIARNAHSEFEAIWREHKDTGKPRSLISTDMSNALNRLSLQIENTNLFEQEVLRSRILKLVFPKTLVNKVGLDMLVKRVPKSYLKSAFAAQVAAGFIYAKGPRASYVDFYDYVSALLQNS</sequence>
<dbReference type="InterPro" id="IPR006096">
    <property type="entry name" value="Glu/Leu/Phe/Val/Trp_DH_C"/>
</dbReference>
<dbReference type="Pfam" id="PF00208">
    <property type="entry name" value="ELFV_dehydrog"/>
    <property type="match status" value="1"/>
</dbReference>